<evidence type="ECO:0000313" key="4">
    <source>
        <dbReference type="EMBL" id="KAJ3258458.1"/>
    </source>
</evidence>
<dbReference type="InterPro" id="IPR019579">
    <property type="entry name" value="FAM161A/B"/>
</dbReference>
<gene>
    <name evidence="4" type="ORF">HK103_003580</name>
</gene>
<dbReference type="InterPro" id="IPR051655">
    <property type="entry name" value="FAM161"/>
</dbReference>
<comment type="caution">
    <text evidence="4">The sequence shown here is derived from an EMBL/GenBank/DDBJ whole genome shotgun (WGS) entry which is preliminary data.</text>
</comment>
<name>A0AAD5UHN6_9FUNG</name>
<dbReference type="PANTHER" id="PTHR21501:SF1">
    <property type="entry name" value="PROTEIN FAM-161"/>
    <property type="match status" value="1"/>
</dbReference>
<keyword evidence="5" id="KW-1185">Reference proteome</keyword>
<dbReference type="Pfam" id="PF10595">
    <property type="entry name" value="FAM161A_B"/>
    <property type="match status" value="1"/>
</dbReference>
<dbReference type="GO" id="GO:0005929">
    <property type="term" value="C:cilium"/>
    <property type="evidence" value="ECO:0007669"/>
    <property type="project" value="TreeGrafter"/>
</dbReference>
<evidence type="ECO:0000256" key="2">
    <source>
        <dbReference type="ARBA" id="ARBA00023054"/>
    </source>
</evidence>
<evidence type="ECO:0000256" key="3">
    <source>
        <dbReference type="SAM" id="Coils"/>
    </source>
</evidence>
<proteinExistence type="inferred from homology"/>
<protein>
    <submittedName>
        <fullName evidence="4">Uncharacterized protein</fullName>
    </submittedName>
</protein>
<comment type="similarity">
    <text evidence="1">Belongs to the FAM161 family.</text>
</comment>
<dbReference type="GO" id="GO:0005856">
    <property type="term" value="C:cytoskeleton"/>
    <property type="evidence" value="ECO:0007669"/>
    <property type="project" value="UniProtKB-ARBA"/>
</dbReference>
<dbReference type="Proteomes" id="UP001210925">
    <property type="component" value="Unassembled WGS sequence"/>
</dbReference>
<accession>A0AAD5UHN6</accession>
<organism evidence="4 5">
    <name type="scientific">Boothiomyces macroporosus</name>
    <dbReference type="NCBI Taxonomy" id="261099"/>
    <lineage>
        <taxon>Eukaryota</taxon>
        <taxon>Fungi</taxon>
        <taxon>Fungi incertae sedis</taxon>
        <taxon>Chytridiomycota</taxon>
        <taxon>Chytridiomycota incertae sedis</taxon>
        <taxon>Chytridiomycetes</taxon>
        <taxon>Rhizophydiales</taxon>
        <taxon>Terramycetaceae</taxon>
        <taxon>Boothiomyces</taxon>
    </lineage>
</organism>
<dbReference type="PANTHER" id="PTHR21501">
    <property type="entry name" value="PROTEIN FAM-161"/>
    <property type="match status" value="1"/>
</dbReference>
<dbReference type="AlphaFoldDB" id="A0AAD5UHN6"/>
<dbReference type="EMBL" id="JADGKB010000027">
    <property type="protein sequence ID" value="KAJ3258458.1"/>
    <property type="molecule type" value="Genomic_DNA"/>
</dbReference>
<feature type="coiled-coil region" evidence="3">
    <location>
        <begin position="330"/>
        <end position="368"/>
    </location>
</feature>
<sequence length="449" mass="52088">MTLQLSATGVGLNKSRIAFTDSSIQLNEEKDAKRNPKRETSSPVESMLQSALSHASNEEYQEALLLEKYRDALLAHARELQVELHSDLNARARKIAPKVYGWSEDAIPGISRKYQAKYEFNQLDYEEMWENLRGVAAHEYNLEDPKVSSEFFAELQELMLGKSMKKIKPSLLNRNYPWLEPNGLIQKSAPMCAKSSINPILSKAIHELPTAPKSEKDAPKKKEKIKRIIEEMTKECTFKPKLSEKIPDFQALQVKFQNSLEEKKKDWAPTIAQPFENMVQHHIEQAKKAEETKKKILLIEKEECKPEKFSTIDKNQSSIRAKSTHSFNLLVRHRKETTEAQRLIQEILEEEESNAKKKKKEIADKIRSRINRSSQLTNKINKELKLKRHSQDQLRMEEDYKKRIEEMNERIANRLCLFEEAKLKCANNKVKSEIQTILKEAGLKAKDYE</sequence>
<evidence type="ECO:0000256" key="1">
    <source>
        <dbReference type="ARBA" id="ARBA00006663"/>
    </source>
</evidence>
<reference evidence="4" key="1">
    <citation type="submission" date="2020-05" db="EMBL/GenBank/DDBJ databases">
        <title>Phylogenomic resolution of chytrid fungi.</title>
        <authorList>
            <person name="Stajich J.E."/>
            <person name="Amses K."/>
            <person name="Simmons R."/>
            <person name="Seto K."/>
            <person name="Myers J."/>
            <person name="Bonds A."/>
            <person name="Quandt C.A."/>
            <person name="Barry K."/>
            <person name="Liu P."/>
            <person name="Grigoriev I."/>
            <person name="Longcore J.E."/>
            <person name="James T.Y."/>
        </authorList>
    </citation>
    <scope>NUCLEOTIDE SEQUENCE</scope>
    <source>
        <strain evidence="4">PLAUS21</strain>
    </source>
</reference>
<evidence type="ECO:0000313" key="5">
    <source>
        <dbReference type="Proteomes" id="UP001210925"/>
    </source>
</evidence>
<keyword evidence="2 3" id="KW-0175">Coiled coil</keyword>
<dbReference type="GO" id="GO:0044782">
    <property type="term" value="P:cilium organization"/>
    <property type="evidence" value="ECO:0007669"/>
    <property type="project" value="TreeGrafter"/>
</dbReference>